<feature type="transmembrane region" description="Helical" evidence="8">
    <location>
        <begin position="205"/>
        <end position="221"/>
    </location>
</feature>
<feature type="transmembrane region" description="Helical" evidence="8">
    <location>
        <begin position="64"/>
        <end position="85"/>
    </location>
</feature>
<dbReference type="PRINTS" id="PR00237">
    <property type="entry name" value="GPCRRHODOPSN"/>
</dbReference>
<keyword evidence="5 8" id="KW-0472">Membrane</keyword>
<reference evidence="10" key="1">
    <citation type="submission" date="2022-11" db="EMBL/GenBank/DDBJ databases">
        <title>Centuries of genome instability and evolution in soft-shell clam transmissible cancer (bioRxiv).</title>
        <authorList>
            <person name="Hart S.F.M."/>
            <person name="Yonemitsu M.A."/>
            <person name="Giersch R.M."/>
            <person name="Beal B.F."/>
            <person name="Arriagada G."/>
            <person name="Davis B.W."/>
            <person name="Ostrander E.A."/>
            <person name="Goff S.P."/>
            <person name="Metzger M.J."/>
        </authorList>
    </citation>
    <scope>NUCLEOTIDE SEQUENCE</scope>
    <source>
        <strain evidence="10">MELC-2E11</strain>
        <tissue evidence="10">Siphon/mantle</tissue>
    </source>
</reference>
<dbReference type="PROSITE" id="PS50262">
    <property type="entry name" value="G_PROTEIN_RECEP_F1_2"/>
    <property type="match status" value="1"/>
</dbReference>
<evidence type="ECO:0000256" key="2">
    <source>
        <dbReference type="ARBA" id="ARBA00022692"/>
    </source>
</evidence>
<accession>A0ABY7EY89</accession>
<keyword evidence="11" id="KW-1185">Reference proteome</keyword>
<evidence type="ECO:0000256" key="5">
    <source>
        <dbReference type="ARBA" id="ARBA00023136"/>
    </source>
</evidence>
<keyword evidence="4" id="KW-0297">G-protein coupled receptor</keyword>
<dbReference type="Proteomes" id="UP001164746">
    <property type="component" value="Chromosome 9"/>
</dbReference>
<organism evidence="10 11">
    <name type="scientific">Mya arenaria</name>
    <name type="common">Soft-shell clam</name>
    <dbReference type="NCBI Taxonomy" id="6604"/>
    <lineage>
        <taxon>Eukaryota</taxon>
        <taxon>Metazoa</taxon>
        <taxon>Spiralia</taxon>
        <taxon>Lophotrochozoa</taxon>
        <taxon>Mollusca</taxon>
        <taxon>Bivalvia</taxon>
        <taxon>Autobranchia</taxon>
        <taxon>Heteroconchia</taxon>
        <taxon>Euheterodonta</taxon>
        <taxon>Imparidentia</taxon>
        <taxon>Neoheterodontei</taxon>
        <taxon>Myida</taxon>
        <taxon>Myoidea</taxon>
        <taxon>Myidae</taxon>
        <taxon>Mya</taxon>
    </lineage>
</organism>
<comment type="subcellular location">
    <subcellularLocation>
        <location evidence="1">Membrane</location>
        <topology evidence="1">Multi-pass membrane protein</topology>
    </subcellularLocation>
</comment>
<protein>
    <recommendedName>
        <fullName evidence="9">G-protein coupled receptors family 1 profile domain-containing protein</fullName>
    </recommendedName>
</protein>
<keyword evidence="2 8" id="KW-0812">Transmembrane</keyword>
<keyword evidence="6" id="KW-0675">Receptor</keyword>
<dbReference type="Gene3D" id="1.20.1070.10">
    <property type="entry name" value="Rhodopsin 7-helix transmembrane proteins"/>
    <property type="match status" value="2"/>
</dbReference>
<feature type="domain" description="G-protein coupled receptors family 1 profile" evidence="9">
    <location>
        <begin position="45"/>
        <end position="101"/>
    </location>
</feature>
<evidence type="ECO:0000256" key="8">
    <source>
        <dbReference type="SAM" id="Phobius"/>
    </source>
</evidence>
<dbReference type="InterPro" id="IPR000276">
    <property type="entry name" value="GPCR_Rhodpsn"/>
</dbReference>
<keyword evidence="7" id="KW-0807">Transducer</keyword>
<evidence type="ECO:0000313" key="10">
    <source>
        <dbReference type="EMBL" id="WAR14320.1"/>
    </source>
</evidence>
<feature type="transmembrane region" description="Helical" evidence="8">
    <location>
        <begin position="291"/>
        <end position="317"/>
    </location>
</feature>
<evidence type="ECO:0000256" key="4">
    <source>
        <dbReference type="ARBA" id="ARBA00023040"/>
    </source>
</evidence>
<dbReference type="SUPFAM" id="SSF81321">
    <property type="entry name" value="Family A G protein-coupled receptor-like"/>
    <property type="match status" value="2"/>
</dbReference>
<evidence type="ECO:0000256" key="7">
    <source>
        <dbReference type="ARBA" id="ARBA00023224"/>
    </source>
</evidence>
<dbReference type="EMBL" id="CP111020">
    <property type="protein sequence ID" value="WAR14320.1"/>
    <property type="molecule type" value="Genomic_DNA"/>
</dbReference>
<name>A0ABY7EY89_MYAAR</name>
<keyword evidence="3 8" id="KW-1133">Transmembrane helix</keyword>
<proteinExistence type="predicted"/>
<dbReference type="InterPro" id="IPR017452">
    <property type="entry name" value="GPCR_Rhodpsn_7TM"/>
</dbReference>
<evidence type="ECO:0000256" key="3">
    <source>
        <dbReference type="ARBA" id="ARBA00022989"/>
    </source>
</evidence>
<evidence type="ECO:0000256" key="1">
    <source>
        <dbReference type="ARBA" id="ARBA00004141"/>
    </source>
</evidence>
<evidence type="ECO:0000313" key="11">
    <source>
        <dbReference type="Proteomes" id="UP001164746"/>
    </source>
</evidence>
<sequence length="364" mass="42166">MMASDTPVNTTTKVDLIPLPNEQSHELLMAVVGILSFFCVLGTVGNFLVLYVYVRKINKVASTVFIITLACTDFLTCVLIIPMTFVQVLYVSYNFQCTISCFHYDGYSCRQLNFGVYYRMSKLYTNGTSLYAQKHWLKVPQQENNDGIVFVPKSKWNYSESVYSLNITETSARGNRTKSVLMYDGICKPNGLIFNHSFTETYQKIYSMVVVILYIMVYRFVSLRRARRRRMHYQSSGYSSCKDHAATYLNTRASLNGCVKTELEPYSELEERPKSEKTEINRQMTIREKGLVANIRTAGMLFVVTALFIIVFLPAWLMAHQVIPYNILIFYMYFFYNVAHPIIYAFMNKAFRRDLKDVVECRLT</sequence>
<gene>
    <name evidence="10" type="ORF">MAR_004425</name>
</gene>
<feature type="transmembrane region" description="Helical" evidence="8">
    <location>
        <begin position="27"/>
        <end position="52"/>
    </location>
</feature>
<evidence type="ECO:0000259" key="9">
    <source>
        <dbReference type="PROSITE" id="PS50262"/>
    </source>
</evidence>
<evidence type="ECO:0000256" key="6">
    <source>
        <dbReference type="ARBA" id="ARBA00023170"/>
    </source>
</evidence>
<dbReference type="PANTHER" id="PTHR24238:SF47">
    <property type="entry name" value="ECDYSTEROIDS_DOPAMINE RECEPTOR-RELATED"/>
    <property type="match status" value="1"/>
</dbReference>
<feature type="transmembrane region" description="Helical" evidence="8">
    <location>
        <begin position="323"/>
        <end position="346"/>
    </location>
</feature>
<dbReference type="PANTHER" id="PTHR24238">
    <property type="entry name" value="G-PROTEIN COUPLED RECEPTOR"/>
    <property type="match status" value="1"/>
</dbReference>